<dbReference type="EMBL" id="JBJKFK010000483">
    <property type="protein sequence ID" value="KAL3316778.1"/>
    <property type="molecule type" value="Genomic_DNA"/>
</dbReference>
<evidence type="ECO:0000256" key="1">
    <source>
        <dbReference type="SAM" id="MobiDB-lite"/>
    </source>
</evidence>
<dbReference type="Proteomes" id="UP001626550">
    <property type="component" value="Unassembled WGS sequence"/>
</dbReference>
<name>A0ABD2QB44_9PLAT</name>
<feature type="compositionally biased region" description="Polar residues" evidence="1">
    <location>
        <begin position="136"/>
        <end position="147"/>
    </location>
</feature>
<evidence type="ECO:0000313" key="2">
    <source>
        <dbReference type="EMBL" id="KAL3316778.1"/>
    </source>
</evidence>
<feature type="compositionally biased region" description="Polar residues" evidence="1">
    <location>
        <begin position="95"/>
        <end position="109"/>
    </location>
</feature>
<sequence length="147" mass="16177">MPKYDAQFGPLIPGSVSMFDRDPDEVGTRDLQAFFRQLDQGNCLPSPAQEPSLFGSEVSVTQTRRSQQNGLTADCTEAQEKCQEIPPLVPERTLSRTSATPPSTINSINKPRRISVDTTDSSTHFPCIDRGEKNFSDSIPNINCQSS</sequence>
<gene>
    <name evidence="2" type="ORF">Ciccas_004571</name>
</gene>
<accession>A0ABD2QB44</accession>
<proteinExistence type="predicted"/>
<keyword evidence="3" id="KW-1185">Reference proteome</keyword>
<reference evidence="2 3" key="1">
    <citation type="submission" date="2024-11" db="EMBL/GenBank/DDBJ databases">
        <title>Adaptive evolution of stress response genes in parasites aligns with host niche diversity.</title>
        <authorList>
            <person name="Hahn C."/>
            <person name="Resl P."/>
        </authorList>
    </citation>
    <scope>NUCLEOTIDE SEQUENCE [LARGE SCALE GENOMIC DNA]</scope>
    <source>
        <strain evidence="2">EGGRZ-B1_66</strain>
        <tissue evidence="2">Body</tissue>
    </source>
</reference>
<comment type="caution">
    <text evidence="2">The sequence shown here is derived from an EMBL/GenBank/DDBJ whole genome shotgun (WGS) entry which is preliminary data.</text>
</comment>
<dbReference type="AlphaFoldDB" id="A0ABD2QB44"/>
<evidence type="ECO:0000313" key="3">
    <source>
        <dbReference type="Proteomes" id="UP001626550"/>
    </source>
</evidence>
<protein>
    <submittedName>
        <fullName evidence="2">Uncharacterized protein</fullName>
    </submittedName>
</protein>
<organism evidence="2 3">
    <name type="scientific">Cichlidogyrus casuarinus</name>
    <dbReference type="NCBI Taxonomy" id="1844966"/>
    <lineage>
        <taxon>Eukaryota</taxon>
        <taxon>Metazoa</taxon>
        <taxon>Spiralia</taxon>
        <taxon>Lophotrochozoa</taxon>
        <taxon>Platyhelminthes</taxon>
        <taxon>Monogenea</taxon>
        <taxon>Monopisthocotylea</taxon>
        <taxon>Dactylogyridea</taxon>
        <taxon>Ancyrocephalidae</taxon>
        <taxon>Cichlidogyrus</taxon>
    </lineage>
</organism>
<feature type="region of interest" description="Disordered" evidence="1">
    <location>
        <begin position="88"/>
        <end position="147"/>
    </location>
</feature>